<dbReference type="EMBL" id="BNAS01000001">
    <property type="protein sequence ID" value="GHH66146.1"/>
    <property type="molecule type" value="Genomic_DNA"/>
</dbReference>
<dbReference type="Proteomes" id="UP000627369">
    <property type="component" value="Unassembled WGS sequence"/>
</dbReference>
<keyword evidence="2" id="KW-1185">Reference proteome</keyword>
<dbReference type="AlphaFoldDB" id="A0A919FIR8"/>
<evidence type="ECO:0000313" key="1">
    <source>
        <dbReference type="EMBL" id="GHH66146.1"/>
    </source>
</evidence>
<protein>
    <submittedName>
        <fullName evidence="1">Uncharacterized protein</fullName>
    </submittedName>
</protein>
<evidence type="ECO:0000313" key="2">
    <source>
        <dbReference type="Proteomes" id="UP000627369"/>
    </source>
</evidence>
<organism evidence="1 2">
    <name type="scientific">Promicromonospora soli</name>
    <dbReference type="NCBI Taxonomy" id="2035533"/>
    <lineage>
        <taxon>Bacteria</taxon>
        <taxon>Bacillati</taxon>
        <taxon>Actinomycetota</taxon>
        <taxon>Actinomycetes</taxon>
        <taxon>Micrococcales</taxon>
        <taxon>Promicromonosporaceae</taxon>
        <taxon>Promicromonospora</taxon>
    </lineage>
</organism>
<reference evidence="1" key="1">
    <citation type="journal article" date="2014" name="Int. J. Syst. Evol. Microbiol.">
        <title>Complete genome sequence of Corynebacterium casei LMG S-19264T (=DSM 44701T), isolated from a smear-ripened cheese.</title>
        <authorList>
            <consortium name="US DOE Joint Genome Institute (JGI-PGF)"/>
            <person name="Walter F."/>
            <person name="Albersmeier A."/>
            <person name="Kalinowski J."/>
            <person name="Ruckert C."/>
        </authorList>
    </citation>
    <scope>NUCLEOTIDE SEQUENCE</scope>
    <source>
        <strain evidence="1">CGMCC 4.7398</strain>
    </source>
</reference>
<gene>
    <name evidence="1" type="ORF">GCM10017772_05560</name>
</gene>
<proteinExistence type="predicted"/>
<comment type="caution">
    <text evidence="1">The sequence shown here is derived from an EMBL/GenBank/DDBJ whole genome shotgun (WGS) entry which is preliminary data.</text>
</comment>
<sequence length="136" mass="15161">MGVREDDGVLSVIVRRCQDDEPLGAEIASYESDADDMEPDWAAKGYVGGTSDIIRLDSEHWQEVEGSYQSLDWFGLSIDMSNHSEGTEVREDDPYRGLGRDEFLVNDKVMTADEFRRLVAADFPCLRDIPTGSPGP</sequence>
<name>A0A919FIR8_9MICO</name>
<reference evidence="1" key="2">
    <citation type="submission" date="2020-09" db="EMBL/GenBank/DDBJ databases">
        <authorList>
            <person name="Sun Q."/>
            <person name="Zhou Y."/>
        </authorList>
    </citation>
    <scope>NUCLEOTIDE SEQUENCE</scope>
    <source>
        <strain evidence="1">CGMCC 4.7398</strain>
    </source>
</reference>
<accession>A0A919FIR8</accession>